<accession>W9RUD4</accession>
<keyword evidence="3" id="KW-1185">Reference proteome</keyword>
<proteinExistence type="predicted"/>
<dbReference type="EMBL" id="KE345093">
    <property type="protein sequence ID" value="EXB93733.1"/>
    <property type="molecule type" value="Genomic_DNA"/>
</dbReference>
<name>W9RUD4_9ROSA</name>
<evidence type="ECO:0000256" key="1">
    <source>
        <dbReference type="SAM" id="MobiDB-lite"/>
    </source>
</evidence>
<reference evidence="3" key="1">
    <citation type="submission" date="2013-01" db="EMBL/GenBank/DDBJ databases">
        <title>Draft Genome Sequence of a Mulberry Tree, Morus notabilis C.K. Schneid.</title>
        <authorList>
            <person name="He N."/>
            <person name="Zhao S."/>
        </authorList>
    </citation>
    <scope>NUCLEOTIDE SEQUENCE</scope>
</reference>
<evidence type="ECO:0000313" key="3">
    <source>
        <dbReference type="Proteomes" id="UP000030645"/>
    </source>
</evidence>
<sequence>MPKTTRRIKSGCRMDSTPGEGDSRSNGEKGRKNGEIGSVRERKEGIKEKQRESQREREESSIWRPPGKYRGAATKWEETKVLVL</sequence>
<evidence type="ECO:0000313" key="2">
    <source>
        <dbReference type="EMBL" id="EXB93733.1"/>
    </source>
</evidence>
<protein>
    <submittedName>
        <fullName evidence="2">Uncharacterized protein</fullName>
    </submittedName>
</protein>
<dbReference type="AlphaFoldDB" id="W9RUD4"/>
<feature type="compositionally biased region" description="Basic residues" evidence="1">
    <location>
        <begin position="1"/>
        <end position="10"/>
    </location>
</feature>
<gene>
    <name evidence="2" type="ORF">L484_011728</name>
</gene>
<feature type="compositionally biased region" description="Basic and acidic residues" evidence="1">
    <location>
        <begin position="21"/>
        <end position="61"/>
    </location>
</feature>
<dbReference type="Proteomes" id="UP000030645">
    <property type="component" value="Unassembled WGS sequence"/>
</dbReference>
<feature type="region of interest" description="Disordered" evidence="1">
    <location>
        <begin position="1"/>
        <end position="69"/>
    </location>
</feature>
<organism evidence="2 3">
    <name type="scientific">Morus notabilis</name>
    <dbReference type="NCBI Taxonomy" id="981085"/>
    <lineage>
        <taxon>Eukaryota</taxon>
        <taxon>Viridiplantae</taxon>
        <taxon>Streptophyta</taxon>
        <taxon>Embryophyta</taxon>
        <taxon>Tracheophyta</taxon>
        <taxon>Spermatophyta</taxon>
        <taxon>Magnoliopsida</taxon>
        <taxon>eudicotyledons</taxon>
        <taxon>Gunneridae</taxon>
        <taxon>Pentapetalae</taxon>
        <taxon>rosids</taxon>
        <taxon>fabids</taxon>
        <taxon>Rosales</taxon>
        <taxon>Moraceae</taxon>
        <taxon>Moreae</taxon>
        <taxon>Morus</taxon>
    </lineage>
</organism>